<dbReference type="InterPro" id="IPR020557">
    <property type="entry name" value="Fumarate_lyase_CS"/>
</dbReference>
<feature type="domain" description="Fumarate lyase N-terminal" evidence="7">
    <location>
        <begin position="125"/>
        <end position="318"/>
    </location>
</feature>
<keyword evidence="5" id="KW-0418">Kinase</keyword>
<dbReference type="InterPro" id="IPR008948">
    <property type="entry name" value="L-Aspartase-like"/>
</dbReference>
<dbReference type="PANTHER" id="PTHR43814">
    <property type="entry name" value="ARGININOSUCCINATE LYASE"/>
    <property type="match status" value="1"/>
</dbReference>
<dbReference type="SUPFAM" id="SSF53613">
    <property type="entry name" value="Ribokinase-like"/>
    <property type="match status" value="1"/>
</dbReference>
<evidence type="ECO:0000256" key="1">
    <source>
        <dbReference type="ARBA" id="ARBA00004941"/>
    </source>
</evidence>
<dbReference type="InterPro" id="IPR024083">
    <property type="entry name" value="Fumarase/histidase_N"/>
</dbReference>
<dbReference type="EMBL" id="CP049865">
    <property type="protein sequence ID" value="QIK73571.1"/>
    <property type="molecule type" value="Genomic_DNA"/>
</dbReference>
<dbReference type="PANTHER" id="PTHR43814:SF1">
    <property type="entry name" value="ARGININOSUCCINATE LYASE"/>
    <property type="match status" value="1"/>
</dbReference>
<keyword evidence="10" id="KW-1185">Reference proteome</keyword>
<reference evidence="9 10" key="1">
    <citation type="submission" date="2020-03" db="EMBL/GenBank/DDBJ databases">
        <title>Propioniciclava sp. nov., isolated from Hydrophilus acuminatus.</title>
        <authorList>
            <person name="Hyun D.-W."/>
            <person name="Bae J.-W."/>
        </authorList>
    </citation>
    <scope>NUCLEOTIDE SEQUENCE [LARGE SCALE GENOMIC DNA]</scope>
    <source>
        <strain evidence="9 10">HDW11</strain>
    </source>
</reference>
<name>A0A6G7YAA1_9ACTN</name>
<dbReference type="Gene3D" id="1.20.200.10">
    <property type="entry name" value="Fumarase/aspartase (Central domain)"/>
    <property type="match status" value="1"/>
</dbReference>
<dbReference type="Gene3D" id="1.10.40.30">
    <property type="entry name" value="Fumarase/aspartase (C-terminal domain)"/>
    <property type="match status" value="1"/>
</dbReference>
<dbReference type="InterPro" id="IPR011611">
    <property type="entry name" value="PfkB_dom"/>
</dbReference>
<dbReference type="GO" id="GO:0005829">
    <property type="term" value="C:cytosol"/>
    <property type="evidence" value="ECO:0007669"/>
    <property type="project" value="TreeGrafter"/>
</dbReference>
<keyword evidence="3" id="KW-0028">Amino-acid biosynthesis</keyword>
<dbReference type="GO" id="GO:0004056">
    <property type="term" value="F:argininosuccinate lyase activity"/>
    <property type="evidence" value="ECO:0007669"/>
    <property type="project" value="UniProtKB-EC"/>
</dbReference>
<dbReference type="GO" id="GO:0042450">
    <property type="term" value="P:L-arginine biosynthetic process via ornithine"/>
    <property type="evidence" value="ECO:0007669"/>
    <property type="project" value="InterPro"/>
</dbReference>
<protein>
    <recommendedName>
        <fullName evidence="2">argininosuccinate lyase</fullName>
        <ecNumber evidence="2">4.3.2.1</ecNumber>
    </recommendedName>
</protein>
<dbReference type="KEGG" id="prv:G7070_16490"/>
<dbReference type="EC" id="4.3.2.1" evidence="2"/>
<evidence type="ECO:0000256" key="4">
    <source>
        <dbReference type="ARBA" id="ARBA00022679"/>
    </source>
</evidence>
<evidence type="ECO:0000256" key="2">
    <source>
        <dbReference type="ARBA" id="ARBA00012338"/>
    </source>
</evidence>
<dbReference type="Pfam" id="PF00206">
    <property type="entry name" value="Lyase_1"/>
    <property type="match status" value="1"/>
</dbReference>
<dbReference type="UniPathway" id="UPA00068">
    <property type="reaction ID" value="UER00114"/>
</dbReference>
<evidence type="ECO:0000256" key="3">
    <source>
        <dbReference type="ARBA" id="ARBA00022571"/>
    </source>
</evidence>
<evidence type="ECO:0000313" key="9">
    <source>
        <dbReference type="EMBL" id="QIK73571.1"/>
    </source>
</evidence>
<dbReference type="Pfam" id="PF00294">
    <property type="entry name" value="PfkB"/>
    <property type="match status" value="1"/>
</dbReference>
<proteinExistence type="predicted"/>
<evidence type="ECO:0000313" key="10">
    <source>
        <dbReference type="Proteomes" id="UP000501058"/>
    </source>
</evidence>
<comment type="pathway">
    <text evidence="1">Amino-acid biosynthesis; L-arginine biosynthesis; L-arginine from L-ornithine and carbamoyl phosphate: step 3/3.</text>
</comment>
<dbReference type="Proteomes" id="UP000501058">
    <property type="component" value="Chromosome"/>
</dbReference>
<feature type="domain" description="Carbohydrate kinase PfkB" evidence="8">
    <location>
        <begin position="517"/>
        <end position="802"/>
    </location>
</feature>
<dbReference type="InterPro" id="IPR000362">
    <property type="entry name" value="Fumarate_lyase_fam"/>
</dbReference>
<dbReference type="SUPFAM" id="SSF48557">
    <property type="entry name" value="L-aspartase-like"/>
    <property type="match status" value="1"/>
</dbReference>
<dbReference type="InterPro" id="IPR022761">
    <property type="entry name" value="Fumarate_lyase_N"/>
</dbReference>
<dbReference type="InterPro" id="IPR009049">
    <property type="entry name" value="Argininosuccinate_lyase"/>
</dbReference>
<evidence type="ECO:0000259" key="8">
    <source>
        <dbReference type="Pfam" id="PF00294"/>
    </source>
</evidence>
<sequence>MTHVNSDPNRPRVPLREREDLSIFWDNHLRVAFEQAAAHDLPAMVEASLAHVLVLRRTGALTAERADLLLSGLLTLWRELGPEDGRASWTPRLASPAFDGSVEDPYYFLEQQLARACGIETADLDVQLARSRNDLDAAVFRMILRRGILDIADLLLQTAADLADRAEATVDALIIGNTHRRPAQPTTIGHVLSGLAETLLSQADDLAGVYAEMNVSPLGSAAFTGTDIAIDPELEARLLGFDSAFTASYEAVAGAEHFMRLAAVQARITATGARWARVLQEWMNLRWVTTPTPFTQGSSIMPQKKNPVVLEHMVSMAGASNAELASVYNTIAAGWYEDSNNATTDVQKPLWSNTDRVIRFLRLYDGVVLALEPDQLPTPADIVRSGATTTAVAEALATRSVPWRAAHGLVGRLFRAGEPLTWTPEQVAEALAAGGIADPDGSLVELVLASGREPERILQRPQAGSPGIAPVLATVADIRDQIAELREEFGARRAHLDASRAALLAASAHPERVAGSLTVIGNANLDVIVHGATEIPAPGTERIVDDIEVRLGGSAAIAAQRAAQLGVPTRLVTKVGADPAAGVVRDLLAAEPLGLDLIVADGTPSGLTVVAEAPGRDRSFLSSLGAMAELAPDDVPADALSAGVVLSSGYFLLPGLQRDALSTVLRRAKDAGARTALDTGDPDDGWTPATRADVLAVLADVDLFLPNEAELCGVAELADVEAAAAALVARTGCTVVAKLGASGALVADADGVRRLGAPRITPVDTTGAGDSFNAALLSALLHGVALDDAAEFAVATASALVAARAEDREAVLRDAGARFLPV</sequence>
<dbReference type="InterPro" id="IPR002173">
    <property type="entry name" value="Carboh/pur_kinase_PfkB_CS"/>
</dbReference>
<evidence type="ECO:0000256" key="5">
    <source>
        <dbReference type="ARBA" id="ARBA00022777"/>
    </source>
</evidence>
<dbReference type="PROSITE" id="PS00584">
    <property type="entry name" value="PFKB_KINASES_2"/>
    <property type="match status" value="1"/>
</dbReference>
<keyword evidence="3" id="KW-0055">Arginine biosynthesis</keyword>
<dbReference type="PRINTS" id="PR00149">
    <property type="entry name" value="FUMRATELYASE"/>
</dbReference>
<evidence type="ECO:0000259" key="7">
    <source>
        <dbReference type="Pfam" id="PF00206"/>
    </source>
</evidence>
<dbReference type="Gene3D" id="3.40.1190.20">
    <property type="match status" value="1"/>
</dbReference>
<evidence type="ECO:0000256" key="6">
    <source>
        <dbReference type="ARBA" id="ARBA00023239"/>
    </source>
</evidence>
<dbReference type="Gene3D" id="1.10.275.10">
    <property type="entry name" value="Fumarase/aspartase (N-terminal domain)"/>
    <property type="match status" value="1"/>
</dbReference>
<dbReference type="InterPro" id="IPR029056">
    <property type="entry name" value="Ribokinase-like"/>
</dbReference>
<dbReference type="PROSITE" id="PS00163">
    <property type="entry name" value="FUMARATE_LYASES"/>
    <property type="match status" value="1"/>
</dbReference>
<accession>A0A6G7YAA1</accession>
<dbReference type="GO" id="GO:0016301">
    <property type="term" value="F:kinase activity"/>
    <property type="evidence" value="ECO:0007669"/>
    <property type="project" value="UniProtKB-KW"/>
</dbReference>
<organism evidence="9 10">
    <name type="scientific">Propioniciclava coleopterorum</name>
    <dbReference type="NCBI Taxonomy" id="2714937"/>
    <lineage>
        <taxon>Bacteria</taxon>
        <taxon>Bacillati</taxon>
        <taxon>Actinomycetota</taxon>
        <taxon>Actinomycetes</taxon>
        <taxon>Propionibacteriales</taxon>
        <taxon>Propionibacteriaceae</taxon>
        <taxon>Propioniciclava</taxon>
    </lineage>
</organism>
<keyword evidence="4" id="KW-0808">Transferase</keyword>
<keyword evidence="6" id="KW-0456">Lyase</keyword>
<dbReference type="RefSeq" id="WP_166234638.1">
    <property type="nucleotide sequence ID" value="NZ_CP049865.1"/>
</dbReference>
<gene>
    <name evidence="9" type="ORF">G7070_16490</name>
</gene>
<dbReference type="AlphaFoldDB" id="A0A6G7YAA1"/>
<dbReference type="PRINTS" id="PR00145">
    <property type="entry name" value="ARGSUCLYASE"/>
</dbReference>